<reference evidence="2 3" key="1">
    <citation type="journal article" date="2022" name="Front. Microbiol.">
        <title>High genomic differentiation and limited gene flow indicate recent cryptic speciation within the genus Laspinema (cyanobacteria).</title>
        <authorList>
            <person name="Stanojkovic A."/>
            <person name="Skoupy S."/>
            <person name="Skaloud P."/>
            <person name="Dvorak P."/>
        </authorList>
    </citation>
    <scope>NUCLEOTIDE SEQUENCE [LARGE SCALE GENOMIC DNA]</scope>
    <source>
        <strain evidence="2 3">D2a</strain>
    </source>
</reference>
<sequence>MPINKVRLRKLHRILAPIAILPLLLTASTGILYQIAVVSGNRTQFMGLLDLHQGIFGSLNLAPVYPLLNGLGLITLAVTGMMMWFQTRPKRQNRA</sequence>
<dbReference type="EMBL" id="JAMXFF010000039">
    <property type="protein sequence ID" value="MCT7968879.1"/>
    <property type="molecule type" value="Genomic_DNA"/>
</dbReference>
<name>A0ABT2MVU9_9CYAN</name>
<protein>
    <submittedName>
        <fullName evidence="2">PepSY domain-containing protein</fullName>
    </submittedName>
</protein>
<evidence type="ECO:0000313" key="2">
    <source>
        <dbReference type="EMBL" id="MCT7968879.1"/>
    </source>
</evidence>
<comment type="caution">
    <text evidence="2">The sequence shown here is derived from an EMBL/GenBank/DDBJ whole genome shotgun (WGS) entry which is preliminary data.</text>
</comment>
<evidence type="ECO:0000313" key="3">
    <source>
        <dbReference type="Proteomes" id="UP001525890"/>
    </source>
</evidence>
<dbReference type="RefSeq" id="WP_368008361.1">
    <property type="nucleotide sequence ID" value="NZ_JAMXFF010000039.1"/>
</dbReference>
<proteinExistence type="predicted"/>
<keyword evidence="1" id="KW-1133">Transmembrane helix</keyword>
<accession>A0ABT2MVU9</accession>
<organism evidence="2 3">
    <name type="scientific">Laspinema palackyanum D2a</name>
    <dbReference type="NCBI Taxonomy" id="2953684"/>
    <lineage>
        <taxon>Bacteria</taxon>
        <taxon>Bacillati</taxon>
        <taxon>Cyanobacteriota</taxon>
        <taxon>Cyanophyceae</taxon>
        <taxon>Oscillatoriophycideae</taxon>
        <taxon>Oscillatoriales</taxon>
        <taxon>Laspinemataceae</taxon>
        <taxon>Laspinema</taxon>
        <taxon>Laspinema palackyanum</taxon>
    </lineage>
</organism>
<gene>
    <name evidence="2" type="ORF">NG799_21450</name>
</gene>
<evidence type="ECO:0000256" key="1">
    <source>
        <dbReference type="SAM" id="Phobius"/>
    </source>
</evidence>
<keyword evidence="1" id="KW-0472">Membrane</keyword>
<keyword evidence="3" id="KW-1185">Reference proteome</keyword>
<keyword evidence="1" id="KW-0812">Transmembrane</keyword>
<dbReference type="Proteomes" id="UP001525890">
    <property type="component" value="Unassembled WGS sequence"/>
</dbReference>
<feature type="transmembrane region" description="Helical" evidence="1">
    <location>
        <begin position="64"/>
        <end position="85"/>
    </location>
</feature>